<evidence type="ECO:0000313" key="3">
    <source>
        <dbReference type="Proteomes" id="UP001172083"/>
    </source>
</evidence>
<dbReference type="Pfam" id="PF06283">
    <property type="entry name" value="ThuA"/>
    <property type="match status" value="1"/>
</dbReference>
<accession>A0ABT8LG99</accession>
<reference evidence="2" key="1">
    <citation type="submission" date="2023-06" db="EMBL/GenBank/DDBJ databases">
        <title>Genomic of Agaribacillus aureum.</title>
        <authorList>
            <person name="Wang G."/>
        </authorList>
    </citation>
    <scope>NUCLEOTIDE SEQUENCE</scope>
    <source>
        <strain evidence="2">BMA12</strain>
    </source>
</reference>
<evidence type="ECO:0000259" key="1">
    <source>
        <dbReference type="Pfam" id="PF06283"/>
    </source>
</evidence>
<dbReference type="EMBL" id="JAUJEB010000011">
    <property type="protein sequence ID" value="MDN5216822.1"/>
    <property type="molecule type" value="Genomic_DNA"/>
</dbReference>
<organism evidence="2 3">
    <name type="scientific">Agaribacillus aureus</name>
    <dbReference type="NCBI Taxonomy" id="3051825"/>
    <lineage>
        <taxon>Bacteria</taxon>
        <taxon>Pseudomonadati</taxon>
        <taxon>Bacteroidota</taxon>
        <taxon>Cytophagia</taxon>
        <taxon>Cytophagales</taxon>
        <taxon>Splendidivirgaceae</taxon>
        <taxon>Agaribacillus</taxon>
    </lineage>
</organism>
<dbReference type="Proteomes" id="UP001172083">
    <property type="component" value="Unassembled WGS sequence"/>
</dbReference>
<dbReference type="InterPro" id="IPR029062">
    <property type="entry name" value="Class_I_gatase-like"/>
</dbReference>
<feature type="domain" description="ThuA-like" evidence="1">
    <location>
        <begin position="107"/>
        <end position="339"/>
    </location>
</feature>
<keyword evidence="3" id="KW-1185">Reference proteome</keyword>
<gene>
    <name evidence="2" type="ORF">QQ020_32425</name>
</gene>
<sequence length="380" mass="42461">MKTVYFPLICTLFFSCGGDKTNTDVTQAEASEADVTNQWLTFQGKGDMPHIVLISGDEEYRSEEALPQLAKILSIRQGFKCTVLFAQDPAKPGVINPNHLNNIPGLESLKTADMMIIFTRFRALPDEQMQYIDDYLKSGKPILGIRTATHAFSFEEADFESNWKHYGNFYEGNDEWKGGFGRFILGEKWISHHGEHRHQSTRGIPAPGQENHPILKGIAEGEIWGPTDVYGVRLPLPGDSQPVVLGQVVNRAGEYDENDPLFGMRATDNEVARMGIADDENGEEVEINLNDPMMPVAWTKSYQLQGGKPGKVFATTIGASTDLLSEGVRRMLVNGVFWCMGLTVPEKANVDLVGTYEPTSYAFLEESYWLERNLKVSDLR</sequence>
<dbReference type="Gene3D" id="3.40.50.880">
    <property type="match status" value="1"/>
</dbReference>
<proteinExistence type="predicted"/>
<dbReference type="SUPFAM" id="SSF52317">
    <property type="entry name" value="Class I glutamine amidotransferase-like"/>
    <property type="match status" value="1"/>
</dbReference>
<dbReference type="InterPro" id="IPR029010">
    <property type="entry name" value="ThuA-like"/>
</dbReference>
<dbReference type="PROSITE" id="PS51257">
    <property type="entry name" value="PROKAR_LIPOPROTEIN"/>
    <property type="match status" value="1"/>
</dbReference>
<comment type="caution">
    <text evidence="2">The sequence shown here is derived from an EMBL/GenBank/DDBJ whole genome shotgun (WGS) entry which is preliminary data.</text>
</comment>
<evidence type="ECO:0000313" key="2">
    <source>
        <dbReference type="EMBL" id="MDN5216822.1"/>
    </source>
</evidence>
<dbReference type="RefSeq" id="WP_346762159.1">
    <property type="nucleotide sequence ID" value="NZ_JAUJEB010000011.1"/>
</dbReference>
<name>A0ABT8LG99_9BACT</name>
<protein>
    <submittedName>
        <fullName evidence="2">ThuA domain-containing protein</fullName>
    </submittedName>
</protein>